<dbReference type="STRING" id="1036808.A0A0C3DSJ4"/>
<organism evidence="1 2">
    <name type="scientific">Scleroderma citrinum Foug A</name>
    <dbReference type="NCBI Taxonomy" id="1036808"/>
    <lineage>
        <taxon>Eukaryota</taxon>
        <taxon>Fungi</taxon>
        <taxon>Dikarya</taxon>
        <taxon>Basidiomycota</taxon>
        <taxon>Agaricomycotina</taxon>
        <taxon>Agaricomycetes</taxon>
        <taxon>Agaricomycetidae</taxon>
        <taxon>Boletales</taxon>
        <taxon>Sclerodermatineae</taxon>
        <taxon>Sclerodermataceae</taxon>
        <taxon>Scleroderma</taxon>
    </lineage>
</organism>
<dbReference type="OrthoDB" id="2662502at2759"/>
<dbReference type="EMBL" id="KN822076">
    <property type="protein sequence ID" value="KIM59149.1"/>
    <property type="molecule type" value="Genomic_DNA"/>
</dbReference>
<protein>
    <submittedName>
        <fullName evidence="1">Uncharacterized protein</fullName>
    </submittedName>
</protein>
<accession>A0A0C3DSJ4</accession>
<reference evidence="1 2" key="1">
    <citation type="submission" date="2014-04" db="EMBL/GenBank/DDBJ databases">
        <authorList>
            <consortium name="DOE Joint Genome Institute"/>
            <person name="Kuo A."/>
            <person name="Kohler A."/>
            <person name="Nagy L.G."/>
            <person name="Floudas D."/>
            <person name="Copeland A."/>
            <person name="Barry K.W."/>
            <person name="Cichocki N."/>
            <person name="Veneault-Fourrey C."/>
            <person name="LaButti K."/>
            <person name="Lindquist E.A."/>
            <person name="Lipzen A."/>
            <person name="Lundell T."/>
            <person name="Morin E."/>
            <person name="Murat C."/>
            <person name="Sun H."/>
            <person name="Tunlid A."/>
            <person name="Henrissat B."/>
            <person name="Grigoriev I.V."/>
            <person name="Hibbett D.S."/>
            <person name="Martin F."/>
            <person name="Nordberg H.P."/>
            <person name="Cantor M.N."/>
            <person name="Hua S.X."/>
        </authorList>
    </citation>
    <scope>NUCLEOTIDE SEQUENCE [LARGE SCALE GENOMIC DNA]</scope>
    <source>
        <strain evidence="1 2">Foug A</strain>
    </source>
</reference>
<proteinExistence type="predicted"/>
<dbReference type="Pfam" id="PF20414">
    <property type="entry name" value="DUF6698"/>
    <property type="match status" value="1"/>
</dbReference>
<dbReference type="AlphaFoldDB" id="A0A0C3DSJ4"/>
<feature type="non-terminal residue" evidence="1">
    <location>
        <position position="1"/>
    </location>
</feature>
<name>A0A0C3DSJ4_9AGAM</name>
<dbReference type="InParanoid" id="A0A0C3DSJ4"/>
<evidence type="ECO:0000313" key="1">
    <source>
        <dbReference type="EMBL" id="KIM59149.1"/>
    </source>
</evidence>
<keyword evidence="2" id="KW-1185">Reference proteome</keyword>
<dbReference type="InterPro" id="IPR046521">
    <property type="entry name" value="DUF6698"/>
</dbReference>
<dbReference type="HOGENOM" id="CLU_035918_5_0_1"/>
<dbReference type="Proteomes" id="UP000053989">
    <property type="component" value="Unassembled WGS sequence"/>
</dbReference>
<evidence type="ECO:0000313" key="2">
    <source>
        <dbReference type="Proteomes" id="UP000053989"/>
    </source>
</evidence>
<sequence>QLNKSADSARGDDAATFKPVVVHWLMSAEPAEPALEPGEKDGRGFDHEVTGRLLCPVDYDWHDPDHRAAIHDYHPDFLVTTYSWPTFLYENGRFNANNPTNGLFKGILLVKAFKHIFTSPTSVLKMNTETDDPHLKKRQKCDERRTRSHVASLLGMKSVCPRAIAYIAVQLRFALSGCGAWRDTETPDEKKVIQDLLLWWNR</sequence>
<reference evidence="2" key="2">
    <citation type="submission" date="2015-01" db="EMBL/GenBank/DDBJ databases">
        <title>Evolutionary Origins and Diversification of the Mycorrhizal Mutualists.</title>
        <authorList>
            <consortium name="DOE Joint Genome Institute"/>
            <consortium name="Mycorrhizal Genomics Consortium"/>
            <person name="Kohler A."/>
            <person name="Kuo A."/>
            <person name="Nagy L.G."/>
            <person name="Floudas D."/>
            <person name="Copeland A."/>
            <person name="Barry K.W."/>
            <person name="Cichocki N."/>
            <person name="Veneault-Fourrey C."/>
            <person name="LaButti K."/>
            <person name="Lindquist E.A."/>
            <person name="Lipzen A."/>
            <person name="Lundell T."/>
            <person name="Morin E."/>
            <person name="Murat C."/>
            <person name="Riley R."/>
            <person name="Ohm R."/>
            <person name="Sun H."/>
            <person name="Tunlid A."/>
            <person name="Henrissat B."/>
            <person name="Grigoriev I.V."/>
            <person name="Hibbett D.S."/>
            <person name="Martin F."/>
        </authorList>
    </citation>
    <scope>NUCLEOTIDE SEQUENCE [LARGE SCALE GENOMIC DNA]</scope>
    <source>
        <strain evidence="2">Foug A</strain>
    </source>
</reference>
<gene>
    <name evidence="1" type="ORF">SCLCIDRAFT_126588</name>
</gene>